<name>A0A1E5H091_9ENTE</name>
<keyword evidence="3" id="KW-1185">Reference proteome</keyword>
<protein>
    <recommendedName>
        <fullName evidence="4">Alkaline shock response membrane anchor protein AmaP</fullName>
    </recommendedName>
</protein>
<dbReference type="STRING" id="903983.BCR23_13865"/>
<evidence type="ECO:0000313" key="2">
    <source>
        <dbReference type="EMBL" id="OEG18313.1"/>
    </source>
</evidence>
<comment type="caution">
    <text evidence="2">The sequence shown here is derived from an EMBL/GenBank/DDBJ whole genome shotgun (WGS) entry which is preliminary data.</text>
</comment>
<dbReference type="NCBIfam" id="NF033218">
    <property type="entry name" value="anchor_AmaP"/>
    <property type="match status" value="1"/>
</dbReference>
<keyword evidence="1" id="KW-1133">Transmembrane helix</keyword>
<evidence type="ECO:0000256" key="1">
    <source>
        <dbReference type="SAM" id="Phobius"/>
    </source>
</evidence>
<dbReference type="EMBL" id="MIKB01000004">
    <property type="protein sequence ID" value="OEG18313.1"/>
    <property type="molecule type" value="Genomic_DNA"/>
</dbReference>
<gene>
    <name evidence="2" type="ORF">BCR23_13865</name>
</gene>
<dbReference type="OrthoDB" id="2183686at2"/>
<feature type="transmembrane region" description="Helical" evidence="1">
    <location>
        <begin position="46"/>
        <end position="70"/>
    </location>
</feature>
<evidence type="ECO:0000313" key="3">
    <source>
        <dbReference type="Proteomes" id="UP000094764"/>
    </source>
</evidence>
<dbReference type="PATRIC" id="fig|903983.4.peg.964"/>
<reference evidence="3" key="1">
    <citation type="submission" date="2016-09" db="EMBL/GenBank/DDBJ databases">
        <authorList>
            <person name="Gulvik C.A."/>
        </authorList>
    </citation>
    <scope>NUCLEOTIDE SEQUENCE [LARGE SCALE GENOMIC DNA]</scope>
    <source>
        <strain evidence="3">LMG 26306</strain>
    </source>
</reference>
<evidence type="ECO:0008006" key="4">
    <source>
        <dbReference type="Google" id="ProtNLM"/>
    </source>
</evidence>
<feature type="transmembrane region" description="Helical" evidence="1">
    <location>
        <begin position="7"/>
        <end position="26"/>
    </location>
</feature>
<keyword evidence="1" id="KW-0472">Membrane</keyword>
<proteinExistence type="predicted"/>
<organism evidence="2 3">
    <name type="scientific">Enterococcus quebecensis</name>
    <dbReference type="NCBI Taxonomy" id="903983"/>
    <lineage>
        <taxon>Bacteria</taxon>
        <taxon>Bacillati</taxon>
        <taxon>Bacillota</taxon>
        <taxon>Bacilli</taxon>
        <taxon>Lactobacillales</taxon>
        <taxon>Enterococcaceae</taxon>
        <taxon>Enterococcus</taxon>
    </lineage>
</organism>
<dbReference type="AlphaFoldDB" id="A0A1E5H091"/>
<dbReference type="RefSeq" id="WP_069634198.1">
    <property type="nucleotide sequence ID" value="NZ_JXKZ01000016.1"/>
</dbReference>
<dbReference type="Proteomes" id="UP000094764">
    <property type="component" value="Unassembled WGS sequence"/>
</dbReference>
<accession>A0A1E5H091</accession>
<sequence>MRVIKGLISLLLIVGIFGIVGLYSQMTNLGVVTVFYRNLWFQYNWLVYFYEVLLFALAILLLLTFFMVVFKPITKKEIHIKKEIGQINLPLHTLESIAKSSLQEIVSIDNTQVKVRLTKKQTADVEIIVADGKQQLFLSKGKEIQEQIKQALQRSAMVETNKTKVIFKKKKAESSILPMNKKTSRVI</sequence>
<keyword evidence="1" id="KW-0812">Transmembrane</keyword>